<accession>A0A0F7VXK9</accession>
<reference evidence="1 2" key="1">
    <citation type="submission" date="2015-02" db="EMBL/GenBank/DDBJ databases">
        <authorList>
            <person name="Gomez-Escribano P.J."/>
        </authorList>
    </citation>
    <scope>NUCLEOTIDE SEQUENCE [LARGE SCALE GENOMIC DNA]</scope>
    <source>
        <strain evidence="2">C34 (DSM 42122 / NRRL B-24963)</strain>
    </source>
</reference>
<sequence>MAVPLLVGVTVLTGVTVAAAWIGRAFCKACRERARVSTAEGADGPS</sequence>
<proteinExistence type="predicted"/>
<dbReference type="KEGG" id="sle:sle_57730"/>
<evidence type="ECO:0000313" key="1">
    <source>
        <dbReference type="EMBL" id="CQR65229.1"/>
    </source>
</evidence>
<dbReference type="AlphaFoldDB" id="A0A0F7VXK9"/>
<evidence type="ECO:0000313" key="2">
    <source>
        <dbReference type="Proteomes" id="UP000035016"/>
    </source>
</evidence>
<dbReference type="EMBL" id="LN831790">
    <property type="protein sequence ID" value="CQR65229.1"/>
    <property type="molecule type" value="Genomic_DNA"/>
</dbReference>
<dbReference type="RefSeq" id="WP_157840676.1">
    <property type="nucleotide sequence ID" value="NZ_AZSD01000164.1"/>
</dbReference>
<organism evidence="1 2">
    <name type="scientific">Streptomyces leeuwenhoekii</name>
    <dbReference type="NCBI Taxonomy" id="1437453"/>
    <lineage>
        <taxon>Bacteria</taxon>
        <taxon>Bacillati</taxon>
        <taxon>Actinomycetota</taxon>
        <taxon>Actinomycetes</taxon>
        <taxon>Kitasatosporales</taxon>
        <taxon>Streptomycetaceae</taxon>
        <taxon>Streptomyces</taxon>
    </lineage>
</organism>
<dbReference type="Proteomes" id="UP000035016">
    <property type="component" value="Chromosome Chromosome"/>
</dbReference>
<gene>
    <name evidence="1" type="primary">sle_57730</name>
</gene>
<protein>
    <submittedName>
        <fullName evidence="1">Uncharacterized protein</fullName>
    </submittedName>
</protein>
<name>A0A0F7VXK9_STRLW</name>